<sequence length="157" mass="17599">MLCINKAARRQPLDIFLSAANFTDLSAVATRRQLDLPSTELSPLKPVQITNRNCKVETNKQTVETTGVNNEGTGIGDNSVKVRVIYVVVNEPAAQTSSYFQRNESMLTFDYLAAVSEALHLMYDRRLCWIVGHHLIYCSHFFLALRTGIVDTHLSLV</sequence>
<accession>A0A8S4S693</accession>
<gene>
    <name evidence="1" type="primary">jg6948</name>
    <name evidence="1" type="ORF">PAEG_LOCUS20889</name>
</gene>
<evidence type="ECO:0000313" key="1">
    <source>
        <dbReference type="EMBL" id="CAH2245008.1"/>
    </source>
</evidence>
<protein>
    <submittedName>
        <fullName evidence="1">Jg6948 protein</fullName>
    </submittedName>
</protein>
<dbReference type="EMBL" id="CAKXAJ010025884">
    <property type="protein sequence ID" value="CAH2245008.1"/>
    <property type="molecule type" value="Genomic_DNA"/>
</dbReference>
<comment type="caution">
    <text evidence="1">The sequence shown here is derived from an EMBL/GenBank/DDBJ whole genome shotgun (WGS) entry which is preliminary data.</text>
</comment>
<reference evidence="1" key="1">
    <citation type="submission" date="2022-03" db="EMBL/GenBank/DDBJ databases">
        <authorList>
            <person name="Lindestad O."/>
        </authorList>
    </citation>
    <scope>NUCLEOTIDE SEQUENCE</scope>
</reference>
<dbReference type="OrthoDB" id="10349374at2759"/>
<proteinExistence type="predicted"/>
<dbReference type="AlphaFoldDB" id="A0A8S4S693"/>
<organism evidence="1 2">
    <name type="scientific">Pararge aegeria aegeria</name>
    <dbReference type="NCBI Taxonomy" id="348720"/>
    <lineage>
        <taxon>Eukaryota</taxon>
        <taxon>Metazoa</taxon>
        <taxon>Ecdysozoa</taxon>
        <taxon>Arthropoda</taxon>
        <taxon>Hexapoda</taxon>
        <taxon>Insecta</taxon>
        <taxon>Pterygota</taxon>
        <taxon>Neoptera</taxon>
        <taxon>Endopterygota</taxon>
        <taxon>Lepidoptera</taxon>
        <taxon>Glossata</taxon>
        <taxon>Ditrysia</taxon>
        <taxon>Papilionoidea</taxon>
        <taxon>Nymphalidae</taxon>
        <taxon>Satyrinae</taxon>
        <taxon>Satyrini</taxon>
        <taxon>Parargina</taxon>
        <taxon>Pararge</taxon>
    </lineage>
</organism>
<keyword evidence="2" id="KW-1185">Reference proteome</keyword>
<name>A0A8S4S693_9NEOP</name>
<dbReference type="Proteomes" id="UP000838756">
    <property type="component" value="Unassembled WGS sequence"/>
</dbReference>
<evidence type="ECO:0000313" key="2">
    <source>
        <dbReference type="Proteomes" id="UP000838756"/>
    </source>
</evidence>